<reference evidence="1 2" key="1">
    <citation type="submission" date="2015-04" db="EMBL/GenBank/DDBJ databases">
        <authorList>
            <person name="Syromyatnikov M.Y."/>
            <person name="Popov V.N."/>
        </authorList>
    </citation>
    <scope>NUCLEOTIDE SEQUENCE [LARGE SCALE GENOMIC DNA]</scope>
</reference>
<organism evidence="1 2">
    <name type="scientific">Clunio marinus</name>
    <dbReference type="NCBI Taxonomy" id="568069"/>
    <lineage>
        <taxon>Eukaryota</taxon>
        <taxon>Metazoa</taxon>
        <taxon>Ecdysozoa</taxon>
        <taxon>Arthropoda</taxon>
        <taxon>Hexapoda</taxon>
        <taxon>Insecta</taxon>
        <taxon>Pterygota</taxon>
        <taxon>Neoptera</taxon>
        <taxon>Endopterygota</taxon>
        <taxon>Diptera</taxon>
        <taxon>Nematocera</taxon>
        <taxon>Chironomoidea</taxon>
        <taxon>Chironomidae</taxon>
        <taxon>Clunio</taxon>
    </lineage>
</organism>
<gene>
    <name evidence="1" type="ORF">CLUMA_CG018438</name>
</gene>
<sequence>MFYASYQHKRRWQTLLKTTNSEIRIAVSLLCGWALKNKKKSKESSKSSSSHVTTEMRVCMLNNNIL</sequence>
<evidence type="ECO:0000313" key="1">
    <source>
        <dbReference type="EMBL" id="CRL05503.1"/>
    </source>
</evidence>
<accession>A0A1J1IZD2</accession>
<protein>
    <submittedName>
        <fullName evidence="1">CLUMA_CG018438, isoform A</fullName>
    </submittedName>
</protein>
<proteinExistence type="predicted"/>
<name>A0A1J1IZD2_9DIPT</name>
<keyword evidence="2" id="KW-1185">Reference proteome</keyword>
<dbReference type="Proteomes" id="UP000183832">
    <property type="component" value="Unassembled WGS sequence"/>
</dbReference>
<evidence type="ECO:0000313" key="2">
    <source>
        <dbReference type="Proteomes" id="UP000183832"/>
    </source>
</evidence>
<dbReference type="AlphaFoldDB" id="A0A1J1IZD2"/>
<dbReference type="EMBL" id="CVRI01000064">
    <property type="protein sequence ID" value="CRL05503.1"/>
    <property type="molecule type" value="Genomic_DNA"/>
</dbReference>